<gene>
    <name evidence="1" type="ORF">RUE5091_02525</name>
</gene>
<keyword evidence="2" id="KW-1185">Reference proteome</keyword>
<organism evidence="1 2">
    <name type="scientific">Ruegeria denitrificans</name>
    <dbReference type="NCBI Taxonomy" id="1715692"/>
    <lineage>
        <taxon>Bacteria</taxon>
        <taxon>Pseudomonadati</taxon>
        <taxon>Pseudomonadota</taxon>
        <taxon>Alphaproteobacteria</taxon>
        <taxon>Rhodobacterales</taxon>
        <taxon>Roseobacteraceae</taxon>
        <taxon>Ruegeria</taxon>
    </lineage>
</organism>
<evidence type="ECO:0000313" key="1">
    <source>
        <dbReference type="EMBL" id="CUK03609.1"/>
    </source>
</evidence>
<dbReference type="AlphaFoldDB" id="A0A0P1IBM0"/>
<sequence>MGKVILGIVIGLVLGVVGAMTLGGGAAVGVGVATGLSAGVCTTLKGAQAENLITAEQADQILNRVNSEMASLQGIETTGEIVGSAQACDEFLSKLREAK</sequence>
<dbReference type="Proteomes" id="UP000051260">
    <property type="component" value="Unassembled WGS sequence"/>
</dbReference>
<proteinExistence type="predicted"/>
<protein>
    <submittedName>
        <fullName evidence="1">Uncharacterized protein</fullName>
    </submittedName>
</protein>
<accession>A0A0P1IBM0</accession>
<dbReference type="STRING" id="1715692.RUE5091_02525"/>
<reference evidence="2" key="1">
    <citation type="submission" date="2015-09" db="EMBL/GenBank/DDBJ databases">
        <authorList>
            <person name="Rodrigo-Torres L."/>
            <person name="Arahal D.R."/>
        </authorList>
    </citation>
    <scope>NUCLEOTIDE SEQUENCE [LARGE SCALE GENOMIC DNA]</scope>
    <source>
        <strain evidence="2">CECT 5091</strain>
    </source>
</reference>
<name>A0A0P1IBM0_9RHOB</name>
<dbReference type="EMBL" id="CYUD01000007">
    <property type="protein sequence ID" value="CUK03609.1"/>
    <property type="molecule type" value="Genomic_DNA"/>
</dbReference>
<evidence type="ECO:0000313" key="2">
    <source>
        <dbReference type="Proteomes" id="UP000051260"/>
    </source>
</evidence>